<dbReference type="Proteomes" id="UP000324222">
    <property type="component" value="Unassembled WGS sequence"/>
</dbReference>
<accession>A0A5B7IAZ8</accession>
<dbReference type="EMBL" id="VSRR010050169">
    <property type="protein sequence ID" value="MPC79076.1"/>
    <property type="molecule type" value="Genomic_DNA"/>
</dbReference>
<name>A0A5B7IAZ8_PORTR</name>
<gene>
    <name evidence="1" type="ORF">E2C01_073588</name>
</gene>
<evidence type="ECO:0000313" key="1">
    <source>
        <dbReference type="EMBL" id="MPC79076.1"/>
    </source>
</evidence>
<protein>
    <submittedName>
        <fullName evidence="1">Uncharacterized protein</fullName>
    </submittedName>
</protein>
<keyword evidence="2" id="KW-1185">Reference proteome</keyword>
<proteinExistence type="predicted"/>
<reference evidence="1 2" key="1">
    <citation type="submission" date="2019-05" db="EMBL/GenBank/DDBJ databases">
        <title>Another draft genome of Portunus trituberculatus and its Hox gene families provides insights of decapod evolution.</title>
        <authorList>
            <person name="Jeong J.-H."/>
            <person name="Song I."/>
            <person name="Kim S."/>
            <person name="Choi T."/>
            <person name="Kim D."/>
            <person name="Ryu S."/>
            <person name="Kim W."/>
        </authorList>
    </citation>
    <scope>NUCLEOTIDE SEQUENCE [LARGE SCALE GENOMIC DNA]</scope>
    <source>
        <tissue evidence="1">Muscle</tissue>
    </source>
</reference>
<comment type="caution">
    <text evidence="1">The sequence shown here is derived from an EMBL/GenBank/DDBJ whole genome shotgun (WGS) entry which is preliminary data.</text>
</comment>
<organism evidence="1 2">
    <name type="scientific">Portunus trituberculatus</name>
    <name type="common">Swimming crab</name>
    <name type="synonym">Neptunus trituberculatus</name>
    <dbReference type="NCBI Taxonomy" id="210409"/>
    <lineage>
        <taxon>Eukaryota</taxon>
        <taxon>Metazoa</taxon>
        <taxon>Ecdysozoa</taxon>
        <taxon>Arthropoda</taxon>
        <taxon>Crustacea</taxon>
        <taxon>Multicrustacea</taxon>
        <taxon>Malacostraca</taxon>
        <taxon>Eumalacostraca</taxon>
        <taxon>Eucarida</taxon>
        <taxon>Decapoda</taxon>
        <taxon>Pleocyemata</taxon>
        <taxon>Brachyura</taxon>
        <taxon>Eubrachyura</taxon>
        <taxon>Portunoidea</taxon>
        <taxon>Portunidae</taxon>
        <taxon>Portuninae</taxon>
        <taxon>Portunus</taxon>
    </lineage>
</organism>
<sequence length="13" mass="1471">MYRPLCANVLFSG</sequence>
<evidence type="ECO:0000313" key="2">
    <source>
        <dbReference type="Proteomes" id="UP000324222"/>
    </source>
</evidence>